<protein>
    <recommendedName>
        <fullName evidence="3">Conserved oligomeric Golgi complex subunit 3</fullName>
    </recommendedName>
    <alternativeName>
        <fullName evidence="8">Component of oligomeric Golgi complex 3</fullName>
    </alternativeName>
</protein>
<evidence type="ECO:0000256" key="4">
    <source>
        <dbReference type="ARBA" id="ARBA00022448"/>
    </source>
</evidence>
<evidence type="ECO:0000256" key="5">
    <source>
        <dbReference type="ARBA" id="ARBA00022927"/>
    </source>
</evidence>
<evidence type="ECO:0000256" key="2">
    <source>
        <dbReference type="ARBA" id="ARBA00009936"/>
    </source>
</evidence>
<dbReference type="InterPro" id="IPR048320">
    <property type="entry name" value="COG3_N"/>
</dbReference>
<feature type="domain" description="Conserved oligomeric Golgi complex subunit 3 N-terminal" evidence="10">
    <location>
        <begin position="110"/>
        <end position="256"/>
    </location>
</feature>
<sequence>MARGRSKSTVSQIANDVPVITNGISALHEKLGPATPPTSFRHSRSKSLSGREPKRQAEPIAAGPHLTPLDENDKSGLWNQYLESFNYDLVLKPHDIDQINIQHLDHVLGFQNNLRLNQQELNRFIKETDGLIENVDDLFSKYKNITSQTLDFDRSANSLLQKQVQYEEKFDQIHQYLKHFKHLDSITKNLSRSGSHLLTQKRQLFVEEILVNLDTSLEFVEAHPNFKDSELYESRFRQCMTRALTLIQNYLNNELKSIHDSVERSLHDSKKNLDIDLLIYNEFNNYLKYNQTVFNELIQELIKRSVKHSEYNGLVSDVLSNYFRIRLKFLRLFIDKTSTIHELYKAHESASLVQLCQNQISYFRKIIEREQDLFIKFFFFQASSSDPSIKLSFAWDEFYSFLRNAIDPLYDGIRLLVLRESNIGALCELTTLLQKYYEFEDGDDINGSIVDNQSIFSVGGQSGGGNDSVKYGLLFQPILDDTQNRLIFRIQKYVDNELMRYKPKPSDLKIGHVRKQSQTKETRHPLDVDYEENLFPDTYLPLAKALTILSSIYELINSVVFDDMAHYIVHASIKLLKNDYLKLAVGYMGQVDGQLSYLKNLILLRNQVKNFDIHCTRNDYYIDFTSGLADIWQSLKSSDFTNGGVSGVFLTLAKKTVPKVINDMLDANLEIEMESNNAVTDFITNCSNDICQPIIHKTKATKDNCTAFKDNLIIKIPNLYAQAKIILEDPVVTRFLMENLSNLILVTYEHFLNSLQPDQQPTEDLEDLMEADALYGFINDIIQHLYDDDEDQPKPPKFNEDILGALDLEDEISARSRPASPVSMDLML</sequence>
<proteinExistence type="inferred from homology"/>
<keyword evidence="13" id="KW-1185">Reference proteome</keyword>
<keyword evidence="6" id="KW-0333">Golgi apparatus</keyword>
<dbReference type="PANTHER" id="PTHR13302:SF8">
    <property type="entry name" value="CONSERVED OLIGOMERIC GOLGI COMPLEX SUBUNIT 3"/>
    <property type="match status" value="1"/>
</dbReference>
<comment type="similarity">
    <text evidence="2">Belongs to the COG3 family.</text>
</comment>
<keyword evidence="4" id="KW-0813">Transport</keyword>
<evidence type="ECO:0000256" key="1">
    <source>
        <dbReference type="ARBA" id="ARBA00004395"/>
    </source>
</evidence>
<evidence type="ECO:0000256" key="8">
    <source>
        <dbReference type="ARBA" id="ARBA00031339"/>
    </source>
</evidence>
<dbReference type="InterPro" id="IPR048685">
    <property type="entry name" value="COG3_C"/>
</dbReference>
<evidence type="ECO:0000256" key="6">
    <source>
        <dbReference type="ARBA" id="ARBA00023034"/>
    </source>
</evidence>
<evidence type="ECO:0000313" key="12">
    <source>
        <dbReference type="EMBL" id="CAK9436891.1"/>
    </source>
</evidence>
<dbReference type="EMBL" id="OZ022406">
    <property type="protein sequence ID" value="CAK9436891.1"/>
    <property type="molecule type" value="Genomic_DNA"/>
</dbReference>
<dbReference type="PANTHER" id="PTHR13302">
    <property type="entry name" value="CONSERVED OLIGOMERIC GOLGI COMPLEX COMPONENT 3"/>
    <property type="match status" value="1"/>
</dbReference>
<feature type="region of interest" description="Disordered" evidence="9">
    <location>
        <begin position="28"/>
        <end position="68"/>
    </location>
</feature>
<keyword evidence="5" id="KW-0653">Protein transport</keyword>
<evidence type="ECO:0000256" key="7">
    <source>
        <dbReference type="ARBA" id="ARBA00023136"/>
    </source>
</evidence>
<comment type="subcellular location">
    <subcellularLocation>
        <location evidence="1">Golgi apparatus membrane</location>
        <topology evidence="1">Peripheral membrane protein</topology>
    </subcellularLocation>
</comment>
<dbReference type="GeneID" id="92206609"/>
<dbReference type="Proteomes" id="UP001497383">
    <property type="component" value="Chromosome 2"/>
</dbReference>
<evidence type="ECO:0000259" key="10">
    <source>
        <dbReference type="Pfam" id="PF04136"/>
    </source>
</evidence>
<dbReference type="Pfam" id="PF20671">
    <property type="entry name" value="COG3_C"/>
    <property type="match status" value="1"/>
</dbReference>
<accession>A0ABP0ZH47</accession>
<evidence type="ECO:0000256" key="9">
    <source>
        <dbReference type="SAM" id="MobiDB-lite"/>
    </source>
</evidence>
<dbReference type="InterPro" id="IPR007265">
    <property type="entry name" value="COG_su3"/>
</dbReference>
<feature type="domain" description="Conserved oligomeric Golgi complex subunit 3 C-terminal" evidence="11">
    <location>
        <begin position="277"/>
        <end position="625"/>
    </location>
</feature>
<dbReference type="RefSeq" id="XP_066828351.1">
    <property type="nucleotide sequence ID" value="XM_066971299.1"/>
</dbReference>
<dbReference type="Pfam" id="PF04136">
    <property type="entry name" value="COG3_N"/>
    <property type="match status" value="1"/>
</dbReference>
<evidence type="ECO:0000313" key="13">
    <source>
        <dbReference type="Proteomes" id="UP001497383"/>
    </source>
</evidence>
<evidence type="ECO:0000259" key="11">
    <source>
        <dbReference type="Pfam" id="PF20671"/>
    </source>
</evidence>
<gene>
    <name evidence="12" type="ORF">LODBEIA_P14130</name>
</gene>
<name>A0ABP0ZH47_9ASCO</name>
<reference evidence="12 13" key="1">
    <citation type="submission" date="2024-03" db="EMBL/GenBank/DDBJ databases">
        <authorList>
            <person name="Brejova B."/>
        </authorList>
    </citation>
    <scope>NUCLEOTIDE SEQUENCE [LARGE SCALE GENOMIC DNA]</scope>
    <source>
        <strain evidence="12 13">CBS 14171</strain>
    </source>
</reference>
<keyword evidence="7" id="KW-0472">Membrane</keyword>
<organism evidence="12 13">
    <name type="scientific">Lodderomyces beijingensis</name>
    <dbReference type="NCBI Taxonomy" id="1775926"/>
    <lineage>
        <taxon>Eukaryota</taxon>
        <taxon>Fungi</taxon>
        <taxon>Dikarya</taxon>
        <taxon>Ascomycota</taxon>
        <taxon>Saccharomycotina</taxon>
        <taxon>Pichiomycetes</taxon>
        <taxon>Debaryomycetaceae</taxon>
        <taxon>Candida/Lodderomyces clade</taxon>
        <taxon>Lodderomyces</taxon>
    </lineage>
</organism>
<evidence type="ECO:0000256" key="3">
    <source>
        <dbReference type="ARBA" id="ARBA00020976"/>
    </source>
</evidence>